<accession>A0A9Q9EFY8</accession>
<evidence type="ECO:0000313" key="3">
    <source>
        <dbReference type="EMBL" id="USW48374.1"/>
    </source>
</evidence>
<proteinExistence type="predicted"/>
<feature type="compositionally biased region" description="Basic residues" evidence="1">
    <location>
        <begin position="110"/>
        <end position="119"/>
    </location>
</feature>
<feature type="compositionally biased region" description="Polar residues" evidence="1">
    <location>
        <begin position="34"/>
        <end position="69"/>
    </location>
</feature>
<name>A0A9Q9EFY8_9PEZI</name>
<evidence type="ECO:0000256" key="2">
    <source>
        <dbReference type="SAM" id="Phobius"/>
    </source>
</evidence>
<feature type="compositionally biased region" description="Basic and acidic residues" evidence="1">
    <location>
        <begin position="82"/>
        <end position="109"/>
    </location>
</feature>
<gene>
    <name evidence="3" type="ORF">Slin15195_G016930</name>
</gene>
<dbReference type="AlphaFoldDB" id="A0A9Q9EFY8"/>
<keyword evidence="2" id="KW-1133">Transmembrane helix</keyword>
<evidence type="ECO:0000256" key="1">
    <source>
        <dbReference type="SAM" id="MobiDB-lite"/>
    </source>
</evidence>
<organism evidence="3 4">
    <name type="scientific">Septoria linicola</name>
    <dbReference type="NCBI Taxonomy" id="215465"/>
    <lineage>
        <taxon>Eukaryota</taxon>
        <taxon>Fungi</taxon>
        <taxon>Dikarya</taxon>
        <taxon>Ascomycota</taxon>
        <taxon>Pezizomycotina</taxon>
        <taxon>Dothideomycetes</taxon>
        <taxon>Dothideomycetidae</taxon>
        <taxon>Mycosphaerellales</taxon>
        <taxon>Mycosphaerellaceae</taxon>
        <taxon>Septoria</taxon>
    </lineage>
</organism>
<feature type="region of interest" description="Disordered" evidence="1">
    <location>
        <begin position="34"/>
        <end position="120"/>
    </location>
</feature>
<feature type="transmembrane region" description="Helical" evidence="2">
    <location>
        <begin position="201"/>
        <end position="225"/>
    </location>
</feature>
<dbReference type="EMBL" id="CP099418">
    <property type="protein sequence ID" value="USW48374.1"/>
    <property type="molecule type" value="Genomic_DNA"/>
</dbReference>
<keyword evidence="2" id="KW-0812">Transmembrane</keyword>
<protein>
    <submittedName>
        <fullName evidence="3">Uncharacterized protein</fullName>
    </submittedName>
</protein>
<sequence>MSPKFGLKSLTQQSSFGRIDSIYITIPTTQVWLQHRPTQNNHKSSTQTTKMDASNKPQASLQNSKMSQEQADDDWQIIDMPTEPKSEPETPQEEPKADNTKPPSKVDHKPRGRRLRRYPVRPAPLPPVAWMTPMYAGIPDYTIPSLHKSPRTPRCKKPQREKTSLELLNRAEKAILRHGDFEEISLLDDDEYVEWSRFMTIIGCIAGAFLAVGIAGLFALGMWWFS</sequence>
<reference evidence="3" key="1">
    <citation type="submission" date="2022-06" db="EMBL/GenBank/DDBJ databases">
        <title>Complete genome sequences of two strains of the flax pathogen Septoria linicola.</title>
        <authorList>
            <person name="Lapalu N."/>
            <person name="Simon A."/>
            <person name="Demenou B."/>
            <person name="Paumier D."/>
            <person name="Guillot M.-P."/>
            <person name="Gout L."/>
            <person name="Valade R."/>
        </authorList>
    </citation>
    <scope>NUCLEOTIDE SEQUENCE</scope>
    <source>
        <strain evidence="3">SE15195</strain>
    </source>
</reference>
<keyword evidence="4" id="KW-1185">Reference proteome</keyword>
<dbReference type="Proteomes" id="UP001056384">
    <property type="component" value="Chromosome 1"/>
</dbReference>
<keyword evidence="2" id="KW-0472">Membrane</keyword>
<evidence type="ECO:0000313" key="4">
    <source>
        <dbReference type="Proteomes" id="UP001056384"/>
    </source>
</evidence>